<keyword evidence="1" id="KW-0472">Membrane</keyword>
<keyword evidence="1" id="KW-0812">Transmembrane</keyword>
<feature type="transmembrane region" description="Helical" evidence="1">
    <location>
        <begin position="92"/>
        <end position="110"/>
    </location>
</feature>
<reference evidence="2" key="1">
    <citation type="journal article" date="2020" name="Nature">
        <title>Giant virus diversity and host interactions through global metagenomics.</title>
        <authorList>
            <person name="Schulz F."/>
            <person name="Roux S."/>
            <person name="Paez-Espino D."/>
            <person name="Jungbluth S."/>
            <person name="Walsh D.A."/>
            <person name="Denef V.J."/>
            <person name="McMahon K.D."/>
            <person name="Konstantinidis K.T."/>
            <person name="Eloe-Fadrosh E.A."/>
            <person name="Kyrpides N.C."/>
            <person name="Woyke T."/>
        </authorList>
    </citation>
    <scope>NUCLEOTIDE SEQUENCE</scope>
    <source>
        <strain evidence="2">GVMAG-M-3300023174-144</strain>
    </source>
</reference>
<feature type="transmembrane region" description="Helical" evidence="1">
    <location>
        <begin position="174"/>
        <end position="193"/>
    </location>
</feature>
<evidence type="ECO:0000256" key="1">
    <source>
        <dbReference type="SAM" id="Phobius"/>
    </source>
</evidence>
<name>A0A6C0DEU1_9ZZZZ</name>
<proteinExistence type="predicted"/>
<protein>
    <submittedName>
        <fullName evidence="2">Uncharacterized protein</fullName>
    </submittedName>
</protein>
<feature type="transmembrane region" description="Helical" evidence="1">
    <location>
        <begin position="246"/>
        <end position="268"/>
    </location>
</feature>
<dbReference type="AlphaFoldDB" id="A0A6C0DEU1"/>
<evidence type="ECO:0000313" key="2">
    <source>
        <dbReference type="EMBL" id="QHT14983.1"/>
    </source>
</evidence>
<feature type="transmembrane region" description="Helical" evidence="1">
    <location>
        <begin position="214"/>
        <end position="234"/>
    </location>
</feature>
<accession>A0A6C0DEU1</accession>
<dbReference type="EMBL" id="MN739599">
    <property type="protein sequence ID" value="QHT14983.1"/>
    <property type="molecule type" value="Genomic_DNA"/>
</dbReference>
<sequence length="307" mass="34630">MASYNKKNDDYYVENKWISIGFPSNPSWGWSKAAPKKSLYDIGMAHTANAFMLNLVELVHWTPIIPAFLMAQSILNNSDKWTNYFDNDEQRTLLFLLSPIIAFFGGLPGIMMHTYEGWQVAPFDSPLRGETENTNVVVSDKNNQWLRIVAYFFIFNMQYIGLQTFSYAVLGPSYFYGCLKFLSVLGFFIGYLGNQDYKATFIFKWKQTAGGSTFPLAWATLIPFILSASLNMYAFTDLGGLVFPGYFSVIHSLTPPLLIGLGGAIEGLFAETIFDQKIHAFAVILFNLGFWLELNMIVKGGNILSCR</sequence>
<feature type="transmembrane region" description="Helical" evidence="1">
    <location>
        <begin position="148"/>
        <end position="168"/>
    </location>
</feature>
<keyword evidence="1" id="KW-1133">Transmembrane helix</keyword>
<organism evidence="2">
    <name type="scientific">viral metagenome</name>
    <dbReference type="NCBI Taxonomy" id="1070528"/>
    <lineage>
        <taxon>unclassified sequences</taxon>
        <taxon>metagenomes</taxon>
        <taxon>organismal metagenomes</taxon>
    </lineage>
</organism>
<feature type="transmembrane region" description="Helical" evidence="1">
    <location>
        <begin position="280"/>
        <end position="298"/>
    </location>
</feature>